<evidence type="ECO:0008006" key="4">
    <source>
        <dbReference type="Google" id="ProtNLM"/>
    </source>
</evidence>
<keyword evidence="1" id="KW-1133">Transmembrane helix</keyword>
<dbReference type="RefSeq" id="WP_349140243.1">
    <property type="nucleotide sequence ID" value="NZ_JBBMFT010000004.1"/>
</dbReference>
<dbReference type="EMBL" id="JBBMFT010000004">
    <property type="protein sequence ID" value="MEQ2456592.1"/>
    <property type="molecule type" value="Genomic_DNA"/>
</dbReference>
<comment type="caution">
    <text evidence="2">The sequence shown here is derived from an EMBL/GenBank/DDBJ whole genome shotgun (WGS) entry which is preliminary data.</text>
</comment>
<dbReference type="Proteomes" id="UP001440599">
    <property type="component" value="Unassembled WGS sequence"/>
</dbReference>
<name>A0ABV1EPR4_9FIRM</name>
<reference evidence="2 3" key="1">
    <citation type="submission" date="2024-03" db="EMBL/GenBank/DDBJ databases">
        <title>Human intestinal bacterial collection.</title>
        <authorList>
            <person name="Pauvert C."/>
            <person name="Hitch T.C.A."/>
            <person name="Clavel T."/>
        </authorList>
    </citation>
    <scope>NUCLEOTIDE SEQUENCE [LARGE SCALE GENOMIC DNA]</scope>
    <source>
        <strain evidence="2 3">CLA-AP-H34</strain>
    </source>
</reference>
<gene>
    <name evidence="2" type="ORF">WMO45_08660</name>
</gene>
<evidence type="ECO:0000313" key="3">
    <source>
        <dbReference type="Proteomes" id="UP001440599"/>
    </source>
</evidence>
<evidence type="ECO:0000313" key="2">
    <source>
        <dbReference type="EMBL" id="MEQ2456592.1"/>
    </source>
</evidence>
<evidence type="ECO:0000256" key="1">
    <source>
        <dbReference type="SAM" id="Phobius"/>
    </source>
</evidence>
<sequence length="108" mass="11869">METIYYRLDAKRLTCSGVGAEKQVSGGEPVCYAFVPRTRPTGGKTGVVVDFQAYRQAQVQEQVPSSPSELPRRRRSRMERVAGLGMELCATGAIVALVVGMLIRFFTL</sequence>
<protein>
    <recommendedName>
        <fullName evidence="4">Translation initiation factor 2</fullName>
    </recommendedName>
</protein>
<feature type="transmembrane region" description="Helical" evidence="1">
    <location>
        <begin position="81"/>
        <end position="106"/>
    </location>
</feature>
<keyword evidence="1" id="KW-0812">Transmembrane</keyword>
<organism evidence="2 3">
    <name type="scientific">Flavonifractor hominis</name>
    <dbReference type="NCBI Taxonomy" id="3133178"/>
    <lineage>
        <taxon>Bacteria</taxon>
        <taxon>Bacillati</taxon>
        <taxon>Bacillota</taxon>
        <taxon>Clostridia</taxon>
        <taxon>Eubacteriales</taxon>
        <taxon>Oscillospiraceae</taxon>
        <taxon>Flavonifractor</taxon>
    </lineage>
</organism>
<accession>A0ABV1EPR4</accession>
<keyword evidence="1" id="KW-0472">Membrane</keyword>
<proteinExistence type="predicted"/>
<keyword evidence="3" id="KW-1185">Reference proteome</keyword>